<dbReference type="CDD" id="cd00006">
    <property type="entry name" value="PTS_IIA_man"/>
    <property type="match status" value="1"/>
</dbReference>
<evidence type="ECO:0000256" key="6">
    <source>
        <dbReference type="ARBA" id="ARBA00022683"/>
    </source>
</evidence>
<dbReference type="Pfam" id="PF03610">
    <property type="entry name" value="EIIA-man"/>
    <property type="match status" value="1"/>
</dbReference>
<organism evidence="9 10">
    <name type="scientific">Fictibacillus solisalsi</name>
    <dbReference type="NCBI Taxonomy" id="459525"/>
    <lineage>
        <taxon>Bacteria</taxon>
        <taxon>Bacillati</taxon>
        <taxon>Bacillota</taxon>
        <taxon>Bacilli</taxon>
        <taxon>Bacillales</taxon>
        <taxon>Fictibacillaceae</taxon>
        <taxon>Fictibacillus</taxon>
    </lineage>
</organism>
<keyword evidence="7" id="KW-0418">Kinase</keyword>
<name>A0A1H0BK65_9BACL</name>
<dbReference type="GO" id="GO:0016020">
    <property type="term" value="C:membrane"/>
    <property type="evidence" value="ECO:0007669"/>
    <property type="project" value="InterPro"/>
</dbReference>
<keyword evidence="2" id="KW-0813">Transport</keyword>
<dbReference type="RefSeq" id="WP_090238548.1">
    <property type="nucleotide sequence ID" value="NZ_FNHW01000005.1"/>
</dbReference>
<evidence type="ECO:0000256" key="4">
    <source>
        <dbReference type="ARBA" id="ARBA00022597"/>
    </source>
</evidence>
<dbReference type="PANTHER" id="PTHR33799">
    <property type="entry name" value="PTS PERMEASE-RELATED-RELATED"/>
    <property type="match status" value="1"/>
</dbReference>
<evidence type="ECO:0000259" key="8">
    <source>
        <dbReference type="PROSITE" id="PS51096"/>
    </source>
</evidence>
<keyword evidence="3" id="KW-0963">Cytoplasm</keyword>
<reference evidence="10" key="1">
    <citation type="submission" date="2016-10" db="EMBL/GenBank/DDBJ databases">
        <authorList>
            <person name="Varghese N."/>
            <person name="Submissions S."/>
        </authorList>
    </citation>
    <scope>NUCLEOTIDE SEQUENCE [LARGE SCALE GENOMIC DNA]</scope>
    <source>
        <strain evidence="10">CGMCC 1.6854</strain>
    </source>
</reference>
<evidence type="ECO:0000256" key="3">
    <source>
        <dbReference type="ARBA" id="ARBA00022490"/>
    </source>
</evidence>
<feature type="domain" description="PTS EIIA type-4" evidence="8">
    <location>
        <begin position="1"/>
        <end position="123"/>
    </location>
</feature>
<proteinExistence type="predicted"/>
<keyword evidence="10" id="KW-1185">Reference proteome</keyword>
<dbReference type="GO" id="GO:0009401">
    <property type="term" value="P:phosphoenolpyruvate-dependent sugar phosphotransferase system"/>
    <property type="evidence" value="ECO:0007669"/>
    <property type="project" value="UniProtKB-KW"/>
</dbReference>
<evidence type="ECO:0000256" key="2">
    <source>
        <dbReference type="ARBA" id="ARBA00022448"/>
    </source>
</evidence>
<dbReference type="OrthoDB" id="9799827at2"/>
<dbReference type="STRING" id="459525.SAMN04488137_4531"/>
<sequence>MNRLLIASHGNLAKEIVNAVHMIMGLERDIPFISMNPGTRDHEIREQLKEFLKSGSVGDHFFILTDVFGGSITNICTEFISDGNVHLIAGVNLPMVLEFVNAPDSLKGTEMVHYCLSKARESLIHVNEIYVKGRV</sequence>
<dbReference type="AlphaFoldDB" id="A0A1H0BK65"/>
<dbReference type="Gene3D" id="3.40.50.510">
    <property type="entry name" value="Phosphotransferase system, mannose-type IIA component"/>
    <property type="match status" value="1"/>
</dbReference>
<evidence type="ECO:0000256" key="1">
    <source>
        <dbReference type="ARBA" id="ARBA00004496"/>
    </source>
</evidence>
<dbReference type="PROSITE" id="PS51096">
    <property type="entry name" value="PTS_EIIA_TYPE_4"/>
    <property type="match status" value="1"/>
</dbReference>
<dbReference type="GO" id="GO:0016301">
    <property type="term" value="F:kinase activity"/>
    <property type="evidence" value="ECO:0007669"/>
    <property type="project" value="UniProtKB-KW"/>
</dbReference>
<dbReference type="InterPro" id="IPR004701">
    <property type="entry name" value="PTS_EIIA_man-typ"/>
</dbReference>
<dbReference type="SUPFAM" id="SSF53062">
    <property type="entry name" value="PTS system fructose IIA component-like"/>
    <property type="match status" value="1"/>
</dbReference>
<evidence type="ECO:0000313" key="9">
    <source>
        <dbReference type="EMBL" id="SDN46056.1"/>
    </source>
</evidence>
<protein>
    <submittedName>
        <fullName evidence="9">PTS system, mannose-specific IIA component</fullName>
    </submittedName>
</protein>
<accession>A0A1H0BK65</accession>
<comment type="subcellular location">
    <subcellularLocation>
        <location evidence="1">Cytoplasm</location>
    </subcellularLocation>
</comment>
<evidence type="ECO:0000256" key="7">
    <source>
        <dbReference type="ARBA" id="ARBA00022777"/>
    </source>
</evidence>
<dbReference type="InterPro" id="IPR033887">
    <property type="entry name" value="PTS_IIA_man"/>
</dbReference>
<dbReference type="EMBL" id="FNHW01000005">
    <property type="protein sequence ID" value="SDN46056.1"/>
    <property type="molecule type" value="Genomic_DNA"/>
</dbReference>
<dbReference type="GO" id="GO:0005737">
    <property type="term" value="C:cytoplasm"/>
    <property type="evidence" value="ECO:0007669"/>
    <property type="project" value="UniProtKB-SubCell"/>
</dbReference>
<dbReference type="InterPro" id="IPR036662">
    <property type="entry name" value="PTS_EIIA_man-typ_sf"/>
</dbReference>
<dbReference type="PANTHER" id="PTHR33799:SF1">
    <property type="entry name" value="PTS SYSTEM MANNOSE-SPECIFIC EIIAB COMPONENT-RELATED"/>
    <property type="match status" value="1"/>
</dbReference>
<evidence type="ECO:0000313" key="10">
    <source>
        <dbReference type="Proteomes" id="UP000199544"/>
    </source>
</evidence>
<dbReference type="InterPro" id="IPR051471">
    <property type="entry name" value="Bacterial_PTS_sugar_comp"/>
</dbReference>
<keyword evidence="5" id="KW-0808">Transferase</keyword>
<gene>
    <name evidence="9" type="ORF">SAMN04488137_4531</name>
</gene>
<dbReference type="Proteomes" id="UP000199544">
    <property type="component" value="Unassembled WGS sequence"/>
</dbReference>
<keyword evidence="4" id="KW-0762">Sugar transport</keyword>
<keyword evidence="6" id="KW-0598">Phosphotransferase system</keyword>
<evidence type="ECO:0000256" key="5">
    <source>
        <dbReference type="ARBA" id="ARBA00022679"/>
    </source>
</evidence>